<gene>
    <name evidence="1" type="ORF">Scep_011026</name>
</gene>
<dbReference type="Proteomes" id="UP001419268">
    <property type="component" value="Unassembled WGS sequence"/>
</dbReference>
<dbReference type="EMBL" id="JBBNAG010000004">
    <property type="protein sequence ID" value="KAK9141345.1"/>
    <property type="molecule type" value="Genomic_DNA"/>
</dbReference>
<proteinExistence type="predicted"/>
<reference evidence="1 2" key="1">
    <citation type="submission" date="2024-01" db="EMBL/GenBank/DDBJ databases">
        <title>Genome assemblies of Stephania.</title>
        <authorList>
            <person name="Yang L."/>
        </authorList>
    </citation>
    <scope>NUCLEOTIDE SEQUENCE [LARGE SCALE GENOMIC DNA]</scope>
    <source>
        <strain evidence="1">JXDWG</strain>
        <tissue evidence="1">Leaf</tissue>
    </source>
</reference>
<accession>A0AAP0JYI6</accession>
<name>A0AAP0JYI6_9MAGN</name>
<protein>
    <submittedName>
        <fullName evidence="1">Uncharacterized protein</fullName>
    </submittedName>
</protein>
<dbReference type="AlphaFoldDB" id="A0AAP0JYI6"/>
<keyword evidence="2" id="KW-1185">Reference proteome</keyword>
<organism evidence="1 2">
    <name type="scientific">Stephania cephalantha</name>
    <dbReference type="NCBI Taxonomy" id="152367"/>
    <lineage>
        <taxon>Eukaryota</taxon>
        <taxon>Viridiplantae</taxon>
        <taxon>Streptophyta</taxon>
        <taxon>Embryophyta</taxon>
        <taxon>Tracheophyta</taxon>
        <taxon>Spermatophyta</taxon>
        <taxon>Magnoliopsida</taxon>
        <taxon>Ranunculales</taxon>
        <taxon>Menispermaceae</taxon>
        <taxon>Menispermoideae</taxon>
        <taxon>Cissampelideae</taxon>
        <taxon>Stephania</taxon>
    </lineage>
</organism>
<sequence>MEKPITTPLPYPINMNFQSNLIVEDSASSSSSVGNGTKLAPTCSHCFESGNPHSPGFPS</sequence>
<evidence type="ECO:0000313" key="2">
    <source>
        <dbReference type="Proteomes" id="UP001419268"/>
    </source>
</evidence>
<comment type="caution">
    <text evidence="1">The sequence shown here is derived from an EMBL/GenBank/DDBJ whole genome shotgun (WGS) entry which is preliminary data.</text>
</comment>
<evidence type="ECO:0000313" key="1">
    <source>
        <dbReference type="EMBL" id="KAK9141345.1"/>
    </source>
</evidence>